<dbReference type="InterPro" id="IPR014710">
    <property type="entry name" value="RmlC-like_jellyroll"/>
</dbReference>
<gene>
    <name evidence="3" type="ORF">M9Y10_002082</name>
    <name evidence="2" type="ORF">M9Y10_017278</name>
</gene>
<dbReference type="CDD" id="cd00038">
    <property type="entry name" value="CAP_ED"/>
    <property type="match status" value="1"/>
</dbReference>
<comment type="caution">
    <text evidence="3">The sequence shown here is derived from an EMBL/GenBank/DDBJ whole genome shotgun (WGS) entry which is preliminary data.</text>
</comment>
<proteinExistence type="predicted"/>
<dbReference type="InterPro" id="IPR000595">
    <property type="entry name" value="cNMP-bd_dom"/>
</dbReference>
<evidence type="ECO:0000259" key="1">
    <source>
        <dbReference type="PROSITE" id="PS50042"/>
    </source>
</evidence>
<evidence type="ECO:0000313" key="3">
    <source>
        <dbReference type="EMBL" id="KAK8899760.1"/>
    </source>
</evidence>
<sequence length="433" mass="50170">MYNKHNGSVVSRRLRPKVLLVSKKKSNEKQILPTEEELIRALDVNPSDRTQKDIDTILAIVGKWKDFQTFIKMDQEKKEICRRITYERYDTNDFVIKQGDDPDGWYLILSGTCSIYILINSDFGHEAIPPSVLSTLKNSFGQEKCFLCVAKKFPTQEFGSTALTNNDKRNASILADEPSLILRVDPHLYRDTAAWVARAQLEKKANLLSHIPQLQFLKELPPEDKIFTRLGENMIENRLETGQVINAQNIVAEECFCVIEEGLLYKQRLVDFSNFNKNDMNISTKNQLQFPINLPPGKHTVTIKKYGPKTMFPDPTLKDYISYPFSLVVVEPVTFYALKQSDLTSMLLNTHIERIRNSVRDEPTDLEVIQMHIERQQAIQWQLFKKKCVKEVRREIKVERQMALGQWCVRRCGIPKTIKDHKHFTPLKRGQSD</sequence>
<dbReference type="SUPFAM" id="SSF51206">
    <property type="entry name" value="cAMP-binding domain-like"/>
    <property type="match status" value="2"/>
</dbReference>
<dbReference type="PANTHER" id="PTHR23011">
    <property type="entry name" value="CYCLIC NUCLEOTIDE-BINDING DOMAIN CONTAINING PROTEIN"/>
    <property type="match status" value="1"/>
</dbReference>
<dbReference type="Gene3D" id="2.60.120.10">
    <property type="entry name" value="Jelly Rolls"/>
    <property type="match status" value="2"/>
</dbReference>
<dbReference type="PANTHER" id="PTHR23011:SF28">
    <property type="entry name" value="CYCLIC NUCLEOTIDE-BINDING DOMAIN CONTAINING PROTEIN"/>
    <property type="match status" value="1"/>
</dbReference>
<reference evidence="3 4" key="1">
    <citation type="submission" date="2024-04" db="EMBL/GenBank/DDBJ databases">
        <title>Tritrichomonas musculus Genome.</title>
        <authorList>
            <person name="Alves-Ferreira E."/>
            <person name="Grigg M."/>
            <person name="Lorenzi H."/>
            <person name="Galac M."/>
        </authorList>
    </citation>
    <scope>NUCLEOTIDE SEQUENCE [LARGE SCALE GENOMIC DNA]</scope>
    <source>
        <strain evidence="3 4">EAF2021</strain>
    </source>
</reference>
<dbReference type="EMBL" id="JAPFFF010000001">
    <property type="protein sequence ID" value="KAK8899760.1"/>
    <property type="molecule type" value="Genomic_DNA"/>
</dbReference>
<evidence type="ECO:0000313" key="4">
    <source>
        <dbReference type="Proteomes" id="UP001470230"/>
    </source>
</evidence>
<accession>A0ABR2L8S8</accession>
<name>A0ABR2L8S8_9EUKA</name>
<dbReference type="PROSITE" id="PS50042">
    <property type="entry name" value="CNMP_BINDING_3"/>
    <property type="match status" value="1"/>
</dbReference>
<keyword evidence="4" id="KW-1185">Reference proteome</keyword>
<feature type="domain" description="Cyclic nucleotide-binding" evidence="1">
    <location>
        <begin position="74"/>
        <end position="190"/>
    </location>
</feature>
<organism evidence="3 4">
    <name type="scientific">Tritrichomonas musculus</name>
    <dbReference type="NCBI Taxonomy" id="1915356"/>
    <lineage>
        <taxon>Eukaryota</taxon>
        <taxon>Metamonada</taxon>
        <taxon>Parabasalia</taxon>
        <taxon>Tritrichomonadida</taxon>
        <taxon>Tritrichomonadidae</taxon>
        <taxon>Tritrichomonas</taxon>
    </lineage>
</organism>
<evidence type="ECO:0000313" key="2">
    <source>
        <dbReference type="EMBL" id="KAK8835202.1"/>
    </source>
</evidence>
<protein>
    <recommendedName>
        <fullName evidence="1">Cyclic nucleotide-binding domain-containing protein</fullName>
    </recommendedName>
</protein>
<dbReference type="EMBL" id="JAPFFF010000212">
    <property type="protein sequence ID" value="KAK8835202.1"/>
    <property type="molecule type" value="Genomic_DNA"/>
</dbReference>
<dbReference type="InterPro" id="IPR018490">
    <property type="entry name" value="cNMP-bd_dom_sf"/>
</dbReference>
<dbReference type="Proteomes" id="UP001470230">
    <property type="component" value="Unassembled WGS sequence"/>
</dbReference>